<keyword evidence="4" id="KW-1133">Transmembrane helix</keyword>
<feature type="domain" description="Solute-binding protein family 5" evidence="5">
    <location>
        <begin position="74"/>
        <end position="552"/>
    </location>
</feature>
<dbReference type="InterPro" id="IPR000914">
    <property type="entry name" value="SBP_5_dom"/>
</dbReference>
<keyword evidence="4" id="KW-0472">Membrane</keyword>
<proteinExistence type="inferred from homology"/>
<organism evidence="6 7">
    <name type="scientific">Ferroplasma acidiphilum</name>
    <dbReference type="NCBI Taxonomy" id="74969"/>
    <lineage>
        <taxon>Archaea</taxon>
        <taxon>Methanobacteriati</taxon>
        <taxon>Thermoplasmatota</taxon>
        <taxon>Thermoplasmata</taxon>
        <taxon>Thermoplasmatales</taxon>
        <taxon>Ferroplasmaceae</taxon>
        <taxon>Ferroplasma</taxon>
    </lineage>
</organism>
<dbReference type="Pfam" id="PF00496">
    <property type="entry name" value="SBP_bac_5"/>
    <property type="match status" value="1"/>
</dbReference>
<accession>A0A7K4FPG6</accession>
<sequence>MKKGLKIIIVVVVAVILISTAFLVLYHPAHPFTDTSQTAAPEELDPATGFFTTNGPLFAAVFQSLVEYNGSSLTIVPVLASHVYNNNDTNYTFDIRSYANFSNGQQLNATSVWFSFARGIVMGQGPYSADYSGTLFNSTLAAETGVFLPVGIIGALENAGYHIPNNEAYKINGTLTAKDNVNYTVAANDLANMLSHFNYNATEMKVMEYKNQALVVNSNDNITINLEHRYAYFLSDIAAEWWGDIVDPSDVDAHGGVQVNTANSYLDSNGPIGSGPYVISSVGKGFSTIVIKANPNYWVSNAMISNGSVPSIAKPASIKTVVIDYGLSHADRVEDFDRGVSQISTVSPSSFKGMINGFHNKTERTSALVKSYPEIGAFYISMNVGDKYTNNTHFRQALYDALNYSEELGVYANNYNGTPEAFAELGPLSPIFGHAYYNPDNLPMPKQNISDALANITSAGNEMGFYVKVGTHKYGDTSGSDLSGHSFTLTGISPLTSIETAQMTIAIDSFKLIGLTFTTQAVTESSVNGWTSNTSTPQFVDLGWLPTFLDPIGQQLIAIYSPSDGGAYGGNDAWVDNATLNKYFVNLAFQNTTNQIHAMKNVSEVVYNQYAYLWLPVPNEVFFVSPDVHGFTVNFKGYTYFYNLMTFTGKLTSSVGDMTMYTLIADIEMAFTNAVPKF</sequence>
<dbReference type="PANTHER" id="PTHR30290:SF9">
    <property type="entry name" value="OLIGOPEPTIDE-BINDING PROTEIN APPA"/>
    <property type="match status" value="1"/>
</dbReference>
<evidence type="ECO:0000313" key="7">
    <source>
        <dbReference type="Proteomes" id="UP000546917"/>
    </source>
</evidence>
<dbReference type="GO" id="GO:1904680">
    <property type="term" value="F:peptide transmembrane transporter activity"/>
    <property type="evidence" value="ECO:0007669"/>
    <property type="project" value="TreeGrafter"/>
</dbReference>
<dbReference type="Proteomes" id="UP000546917">
    <property type="component" value="Unassembled WGS sequence"/>
</dbReference>
<name>A0A7K4FPG6_9ARCH</name>
<dbReference type="AlphaFoldDB" id="A0A7K4FPG6"/>
<dbReference type="RefSeq" id="WP_171481855.1">
    <property type="nucleotide sequence ID" value="NZ_JABGBP010000283.1"/>
</dbReference>
<feature type="transmembrane region" description="Helical" evidence="4">
    <location>
        <begin position="7"/>
        <end position="26"/>
    </location>
</feature>
<comment type="similarity">
    <text evidence="1">Belongs to the bacterial solute-binding protein 5 family.</text>
</comment>
<evidence type="ECO:0000256" key="1">
    <source>
        <dbReference type="ARBA" id="ARBA00005695"/>
    </source>
</evidence>
<dbReference type="EMBL" id="JABGBP010000283">
    <property type="protein sequence ID" value="NOL60701.1"/>
    <property type="molecule type" value="Genomic_DNA"/>
</dbReference>
<protein>
    <submittedName>
        <fullName evidence="6">ABC transporter substrate-binding protein</fullName>
    </submittedName>
</protein>
<keyword evidence="3" id="KW-0732">Signal</keyword>
<comment type="caution">
    <text evidence="6">The sequence shown here is derived from an EMBL/GenBank/DDBJ whole genome shotgun (WGS) entry which is preliminary data.</text>
</comment>
<evidence type="ECO:0000256" key="2">
    <source>
        <dbReference type="ARBA" id="ARBA00022448"/>
    </source>
</evidence>
<dbReference type="PANTHER" id="PTHR30290">
    <property type="entry name" value="PERIPLASMIC BINDING COMPONENT OF ABC TRANSPORTER"/>
    <property type="match status" value="1"/>
</dbReference>
<dbReference type="SUPFAM" id="SSF53850">
    <property type="entry name" value="Periplasmic binding protein-like II"/>
    <property type="match status" value="1"/>
</dbReference>
<dbReference type="Gene3D" id="3.10.105.10">
    <property type="entry name" value="Dipeptide-binding Protein, Domain 3"/>
    <property type="match status" value="1"/>
</dbReference>
<keyword evidence="2" id="KW-0813">Transport</keyword>
<reference evidence="6 7" key="1">
    <citation type="submission" date="2020-05" db="EMBL/GenBank/DDBJ databases">
        <authorList>
            <person name="Zhang R."/>
        </authorList>
    </citation>
    <scope>NUCLEOTIDE SEQUENCE [LARGE SCALE GENOMIC DNA]</scope>
    <source>
        <strain evidence="6 7">DSM 28986</strain>
    </source>
</reference>
<gene>
    <name evidence="6" type="ORF">HLB00_07645</name>
</gene>
<evidence type="ECO:0000313" key="6">
    <source>
        <dbReference type="EMBL" id="NOL60701.1"/>
    </source>
</evidence>
<dbReference type="InterPro" id="IPR039424">
    <property type="entry name" value="SBP_5"/>
</dbReference>
<evidence type="ECO:0000256" key="4">
    <source>
        <dbReference type="SAM" id="Phobius"/>
    </source>
</evidence>
<dbReference type="Gene3D" id="3.40.190.10">
    <property type="entry name" value="Periplasmic binding protein-like II"/>
    <property type="match status" value="1"/>
</dbReference>
<evidence type="ECO:0000259" key="5">
    <source>
        <dbReference type="Pfam" id="PF00496"/>
    </source>
</evidence>
<evidence type="ECO:0000256" key="3">
    <source>
        <dbReference type="ARBA" id="ARBA00022729"/>
    </source>
</evidence>
<dbReference type="GO" id="GO:0015833">
    <property type="term" value="P:peptide transport"/>
    <property type="evidence" value="ECO:0007669"/>
    <property type="project" value="TreeGrafter"/>
</dbReference>
<keyword evidence="4" id="KW-0812">Transmembrane</keyword>